<keyword evidence="5 8" id="KW-0812">Transmembrane</keyword>
<feature type="transmembrane region" description="Helical" evidence="8">
    <location>
        <begin position="261"/>
        <end position="283"/>
    </location>
</feature>
<protein>
    <submittedName>
        <fullName evidence="9">BCCT family transporter</fullName>
    </submittedName>
</protein>
<dbReference type="RefSeq" id="WP_221573605.1">
    <property type="nucleotide sequence ID" value="NZ_JAIGNK010000002.1"/>
</dbReference>
<feature type="transmembrane region" description="Helical" evidence="8">
    <location>
        <begin position="165"/>
        <end position="188"/>
    </location>
</feature>
<evidence type="ECO:0000256" key="3">
    <source>
        <dbReference type="ARBA" id="ARBA00022448"/>
    </source>
</evidence>
<feature type="transmembrane region" description="Helical" evidence="8">
    <location>
        <begin position="111"/>
        <end position="132"/>
    </location>
</feature>
<feature type="transmembrane region" description="Helical" evidence="8">
    <location>
        <begin position="33"/>
        <end position="53"/>
    </location>
</feature>
<evidence type="ECO:0000256" key="4">
    <source>
        <dbReference type="ARBA" id="ARBA00022475"/>
    </source>
</evidence>
<dbReference type="InterPro" id="IPR000060">
    <property type="entry name" value="BCCT_transptr"/>
</dbReference>
<feature type="transmembrane region" description="Helical" evidence="8">
    <location>
        <begin position="385"/>
        <end position="403"/>
    </location>
</feature>
<evidence type="ECO:0000256" key="1">
    <source>
        <dbReference type="ARBA" id="ARBA00004651"/>
    </source>
</evidence>
<feature type="transmembrane region" description="Helical" evidence="8">
    <location>
        <begin position="486"/>
        <end position="506"/>
    </location>
</feature>
<feature type="transmembrane region" description="Helical" evidence="8">
    <location>
        <begin position="215"/>
        <end position="241"/>
    </location>
</feature>
<evidence type="ECO:0000256" key="7">
    <source>
        <dbReference type="ARBA" id="ARBA00023136"/>
    </source>
</evidence>
<feature type="transmembrane region" description="Helical" evidence="8">
    <location>
        <begin position="441"/>
        <end position="460"/>
    </location>
</feature>
<keyword evidence="7 8" id="KW-0472">Membrane</keyword>
<dbReference type="Pfam" id="PF02028">
    <property type="entry name" value="BCCT"/>
    <property type="match status" value="1"/>
</dbReference>
<comment type="caution">
    <text evidence="9">The sequence shown here is derived from an EMBL/GenBank/DDBJ whole genome shotgun (WGS) entry which is preliminary data.</text>
</comment>
<feature type="transmembrane region" description="Helical" evidence="8">
    <location>
        <begin position="295"/>
        <end position="323"/>
    </location>
</feature>
<comment type="similarity">
    <text evidence="2">Belongs to the BCCT transporter (TC 2.A.15) family.</text>
</comment>
<evidence type="ECO:0000313" key="10">
    <source>
        <dbReference type="Proteomes" id="UP000783253"/>
    </source>
</evidence>
<evidence type="ECO:0000313" key="9">
    <source>
        <dbReference type="EMBL" id="MBX7458232.1"/>
    </source>
</evidence>
<comment type="subcellular location">
    <subcellularLocation>
        <location evidence="1">Cell membrane</location>
        <topology evidence="1">Multi-pass membrane protein</topology>
    </subcellularLocation>
</comment>
<keyword evidence="4" id="KW-1003">Cell membrane</keyword>
<reference evidence="9 10" key="1">
    <citation type="submission" date="2021-08" db="EMBL/GenBank/DDBJ databases">
        <title>Comparative Genomics Analysis of the Genus Qipengyuania Reveals Extensive Genetic Diversity and Metabolic Versatility, Including the Description of Fifteen Novel Species.</title>
        <authorList>
            <person name="Liu Y."/>
        </authorList>
    </citation>
    <scope>NUCLEOTIDE SEQUENCE [LARGE SCALE GENOMIC DNA]</scope>
    <source>
        <strain evidence="9 10">1NDH17</strain>
    </source>
</reference>
<evidence type="ECO:0000256" key="5">
    <source>
        <dbReference type="ARBA" id="ARBA00022692"/>
    </source>
</evidence>
<keyword evidence="6 8" id="KW-1133">Transmembrane helix</keyword>
<keyword evidence="3" id="KW-0813">Transport</keyword>
<dbReference type="Proteomes" id="UP000783253">
    <property type="component" value="Unassembled WGS sequence"/>
</dbReference>
<feature type="transmembrane region" description="Helical" evidence="8">
    <location>
        <begin position="356"/>
        <end position="373"/>
    </location>
</feature>
<feature type="transmembrane region" description="Helical" evidence="8">
    <location>
        <begin position="73"/>
        <end position="91"/>
    </location>
</feature>
<feature type="transmembrane region" description="Helical" evidence="8">
    <location>
        <begin position="512"/>
        <end position="536"/>
    </location>
</feature>
<accession>A0ABS7J0I0</accession>
<gene>
    <name evidence="9" type="ORF">K3152_08235</name>
</gene>
<dbReference type="EMBL" id="JAIGNK010000002">
    <property type="protein sequence ID" value="MBX7458232.1"/>
    <property type="molecule type" value="Genomic_DNA"/>
</dbReference>
<organism evidence="9 10">
    <name type="scientific">Qipengyuania polymorpha</name>
    <dbReference type="NCBI Taxonomy" id="2867234"/>
    <lineage>
        <taxon>Bacteria</taxon>
        <taxon>Pseudomonadati</taxon>
        <taxon>Pseudomonadota</taxon>
        <taxon>Alphaproteobacteria</taxon>
        <taxon>Sphingomonadales</taxon>
        <taxon>Erythrobacteraceae</taxon>
        <taxon>Qipengyuania</taxon>
    </lineage>
</organism>
<proteinExistence type="inferred from homology"/>
<name>A0ABS7J0I0_9SPHN</name>
<evidence type="ECO:0000256" key="8">
    <source>
        <dbReference type="SAM" id="Phobius"/>
    </source>
</evidence>
<dbReference type="PANTHER" id="PTHR30047">
    <property type="entry name" value="HIGH-AFFINITY CHOLINE TRANSPORT PROTEIN-RELATED"/>
    <property type="match status" value="1"/>
</dbReference>
<keyword evidence="10" id="KW-1185">Reference proteome</keyword>
<evidence type="ECO:0000256" key="2">
    <source>
        <dbReference type="ARBA" id="ARBA00005658"/>
    </source>
</evidence>
<evidence type="ECO:0000256" key="6">
    <source>
        <dbReference type="ARBA" id="ARBA00022989"/>
    </source>
</evidence>
<sequence>MQPQDDAAVAPPLVELPINTHDRGFYDGFSRAVTIPSKVIVSLIIMWAIFFPVSASETLSAANSTIISSFAGWYVYLVAALMAVCFLLALWPQAGSLRIGQQDERPEFGRFSWFAMLFGAGIGIGMLTYSVGEPMAHFANNPDIIRGTIEPLSAEAVRPAYIYTFLHWGFAAWGSYALVGLAIGYVAYRRNLPLTIRSALAPLFGLRLTGIWGHLIDIVAVVATILGVAVTMGLGVEQFVAGLARLELGDWLLDADGSSSAAAVIVALLVLVGASTISALSGVGRGIKWLSNLNMGLSFALLVLFAIAGSGLLGLELLAVGLWDYLRTIVPNSLTMFSGGSETGDALVQWQLDWSVFYWAWWIAFAPFVGMFIARISRGRTVREYVLGVILVPSLMCFVWMTLVGGTAIDLELSGAAAGSIVEAGISDQLFATLSVLLSDGVANVVFGLVVILLMTYLVTSTDSAILIVNTINGAGETEGQRRRHILFWGAALALVVGSMLILGGIDAIRITMIIGALPFSFVVALMAISIVKAVVFDIRRKRHGVPTTADGCAEWESAK</sequence>
<dbReference type="PANTHER" id="PTHR30047:SF7">
    <property type="entry name" value="HIGH-AFFINITY CHOLINE TRANSPORT PROTEIN"/>
    <property type="match status" value="1"/>
</dbReference>